<evidence type="ECO:0000256" key="1">
    <source>
        <dbReference type="ARBA" id="ARBA00022664"/>
    </source>
</evidence>
<evidence type="ECO:0000259" key="4">
    <source>
        <dbReference type="PROSITE" id="PS50158"/>
    </source>
</evidence>
<organism evidence="5 6">
    <name type="scientific">Puccinia sorghi</name>
    <dbReference type="NCBI Taxonomy" id="27349"/>
    <lineage>
        <taxon>Eukaryota</taxon>
        <taxon>Fungi</taxon>
        <taxon>Dikarya</taxon>
        <taxon>Basidiomycota</taxon>
        <taxon>Pucciniomycotina</taxon>
        <taxon>Pucciniomycetes</taxon>
        <taxon>Pucciniales</taxon>
        <taxon>Pucciniaceae</taxon>
        <taxon>Puccinia</taxon>
    </lineage>
</organism>
<dbReference type="GO" id="GO:0006397">
    <property type="term" value="P:mRNA processing"/>
    <property type="evidence" value="ECO:0007669"/>
    <property type="project" value="UniProtKB-KW"/>
</dbReference>
<accession>A0A0L6UHK2</accession>
<dbReference type="SMART" id="SM00343">
    <property type="entry name" value="ZnF_C2HC"/>
    <property type="match status" value="1"/>
</dbReference>
<feature type="domain" description="CCHC-type" evidence="4">
    <location>
        <begin position="58"/>
        <end position="71"/>
    </location>
</feature>
<comment type="caution">
    <text evidence="5">The sequence shown here is derived from an EMBL/GenBank/DDBJ whole genome shotgun (WGS) entry which is preliminary data.</text>
</comment>
<name>A0A0L6UHK2_9BASI</name>
<sequence>MALKAGQTIEGIRQGRPSTSTSAPAPDPNLMDLSAFQKATSNQSSDTKRARWVQLKLCFRCGQAGHISRGCLNGSWKQLGHLQPSLSARLSKIQAEINFLRANPSASSPAPPSKNAGLSKNGSSQV</sequence>
<dbReference type="Proteomes" id="UP000037035">
    <property type="component" value="Unassembled WGS sequence"/>
</dbReference>
<dbReference type="SUPFAM" id="SSF57756">
    <property type="entry name" value="Retrovirus zinc finger-like domains"/>
    <property type="match status" value="1"/>
</dbReference>
<keyword evidence="1" id="KW-0507">mRNA processing</keyword>
<feature type="compositionally biased region" description="Low complexity" evidence="3">
    <location>
        <begin position="102"/>
        <end position="116"/>
    </location>
</feature>
<proteinExistence type="predicted"/>
<dbReference type="GO" id="GO:0008270">
    <property type="term" value="F:zinc ion binding"/>
    <property type="evidence" value="ECO:0007669"/>
    <property type="project" value="UniProtKB-KW"/>
</dbReference>
<evidence type="ECO:0000313" key="6">
    <source>
        <dbReference type="Proteomes" id="UP000037035"/>
    </source>
</evidence>
<evidence type="ECO:0000256" key="3">
    <source>
        <dbReference type="SAM" id="MobiDB-lite"/>
    </source>
</evidence>
<dbReference type="AlphaFoldDB" id="A0A0L6UHK2"/>
<dbReference type="VEuPathDB" id="FungiDB:VP01_6544g1"/>
<keyword evidence="2" id="KW-0479">Metal-binding</keyword>
<keyword evidence="6" id="KW-1185">Reference proteome</keyword>
<dbReference type="InterPro" id="IPR001878">
    <property type="entry name" value="Znf_CCHC"/>
</dbReference>
<dbReference type="EMBL" id="LAVV01011879">
    <property type="protein sequence ID" value="KNZ47285.1"/>
    <property type="molecule type" value="Genomic_DNA"/>
</dbReference>
<evidence type="ECO:0000313" key="5">
    <source>
        <dbReference type="EMBL" id="KNZ47285.1"/>
    </source>
</evidence>
<feature type="region of interest" description="Disordered" evidence="3">
    <location>
        <begin position="1"/>
        <end position="31"/>
    </location>
</feature>
<gene>
    <name evidence="5" type="ORF">VP01_6544g1</name>
</gene>
<dbReference type="PROSITE" id="PS50158">
    <property type="entry name" value="ZF_CCHC"/>
    <property type="match status" value="1"/>
</dbReference>
<feature type="region of interest" description="Disordered" evidence="3">
    <location>
        <begin position="102"/>
        <end position="126"/>
    </location>
</feature>
<keyword evidence="2" id="KW-0863">Zinc-finger</keyword>
<reference evidence="5 6" key="1">
    <citation type="submission" date="2015-08" db="EMBL/GenBank/DDBJ databases">
        <title>Next Generation Sequencing and Analysis of the Genome of Puccinia sorghi L Schw, the Causal Agent of Maize Common Rust.</title>
        <authorList>
            <person name="Rochi L."/>
            <person name="Burguener G."/>
            <person name="Darino M."/>
            <person name="Turjanski A."/>
            <person name="Kreff E."/>
            <person name="Dieguez M.J."/>
            <person name="Sacco F."/>
        </authorList>
    </citation>
    <scope>NUCLEOTIDE SEQUENCE [LARGE SCALE GENOMIC DNA]</scope>
    <source>
        <strain evidence="5 6">RO10H11247</strain>
    </source>
</reference>
<dbReference type="Gene3D" id="4.10.60.10">
    <property type="entry name" value="Zinc finger, CCHC-type"/>
    <property type="match status" value="1"/>
</dbReference>
<keyword evidence="2" id="KW-0862">Zinc</keyword>
<dbReference type="OrthoDB" id="2681631at2759"/>
<dbReference type="InterPro" id="IPR036875">
    <property type="entry name" value="Znf_CCHC_sf"/>
</dbReference>
<evidence type="ECO:0000256" key="2">
    <source>
        <dbReference type="PROSITE-ProRule" id="PRU00047"/>
    </source>
</evidence>
<protein>
    <recommendedName>
        <fullName evidence="4">CCHC-type domain-containing protein</fullName>
    </recommendedName>
</protein>
<dbReference type="GO" id="GO:0003676">
    <property type="term" value="F:nucleic acid binding"/>
    <property type="evidence" value="ECO:0007669"/>
    <property type="project" value="InterPro"/>
</dbReference>